<organism evidence="5">
    <name type="scientific">bioreactor metagenome</name>
    <dbReference type="NCBI Taxonomy" id="1076179"/>
    <lineage>
        <taxon>unclassified sequences</taxon>
        <taxon>metagenomes</taxon>
        <taxon>ecological metagenomes</taxon>
    </lineage>
</organism>
<dbReference type="PANTHER" id="PTHR43132:SF2">
    <property type="entry name" value="ARSENICAL RESISTANCE OPERON REPRESSOR ARSR-RELATED"/>
    <property type="match status" value="1"/>
</dbReference>
<dbReference type="CDD" id="cd00090">
    <property type="entry name" value="HTH_ARSR"/>
    <property type="match status" value="1"/>
</dbReference>
<name>A0A645GUQ2_9ZZZZ</name>
<reference evidence="5" key="1">
    <citation type="submission" date="2019-08" db="EMBL/GenBank/DDBJ databases">
        <authorList>
            <person name="Kucharzyk K."/>
            <person name="Murdoch R.W."/>
            <person name="Higgins S."/>
            <person name="Loffler F."/>
        </authorList>
    </citation>
    <scope>NUCLEOTIDE SEQUENCE</scope>
</reference>
<dbReference type="InterPro" id="IPR011991">
    <property type="entry name" value="ArsR-like_HTH"/>
</dbReference>
<dbReference type="InterPro" id="IPR051011">
    <property type="entry name" value="Metal_resp_trans_reg"/>
</dbReference>
<dbReference type="NCBIfam" id="NF033788">
    <property type="entry name" value="HTH_metalloreg"/>
    <property type="match status" value="1"/>
</dbReference>
<feature type="domain" description="HTH arsR-type" evidence="4">
    <location>
        <begin position="25"/>
        <end position="116"/>
    </location>
</feature>
<evidence type="ECO:0000256" key="1">
    <source>
        <dbReference type="ARBA" id="ARBA00023015"/>
    </source>
</evidence>
<dbReference type="GO" id="GO:0003700">
    <property type="term" value="F:DNA-binding transcription factor activity"/>
    <property type="evidence" value="ECO:0007669"/>
    <property type="project" value="InterPro"/>
</dbReference>
<dbReference type="SMART" id="SM00418">
    <property type="entry name" value="HTH_ARSR"/>
    <property type="match status" value="1"/>
</dbReference>
<dbReference type="Gene3D" id="1.10.10.10">
    <property type="entry name" value="Winged helix-like DNA-binding domain superfamily/Winged helix DNA-binding domain"/>
    <property type="match status" value="1"/>
</dbReference>
<evidence type="ECO:0000256" key="2">
    <source>
        <dbReference type="ARBA" id="ARBA00023125"/>
    </source>
</evidence>
<dbReference type="PRINTS" id="PR00778">
    <property type="entry name" value="HTHARSR"/>
</dbReference>
<evidence type="ECO:0000259" key="4">
    <source>
        <dbReference type="PROSITE" id="PS50987"/>
    </source>
</evidence>
<proteinExistence type="predicted"/>
<gene>
    <name evidence="5" type="ORF">SDC9_178039</name>
</gene>
<dbReference type="GO" id="GO:0003677">
    <property type="term" value="F:DNA binding"/>
    <property type="evidence" value="ECO:0007669"/>
    <property type="project" value="UniProtKB-KW"/>
</dbReference>
<dbReference type="InterPro" id="IPR036388">
    <property type="entry name" value="WH-like_DNA-bd_sf"/>
</dbReference>
<dbReference type="PANTHER" id="PTHR43132">
    <property type="entry name" value="ARSENICAL RESISTANCE OPERON REPRESSOR ARSR-RELATED"/>
    <property type="match status" value="1"/>
</dbReference>
<comment type="caution">
    <text evidence="5">The sequence shown here is derived from an EMBL/GenBank/DDBJ whole genome shotgun (WGS) entry which is preliminary data.</text>
</comment>
<keyword evidence="2" id="KW-0238">DNA-binding</keyword>
<dbReference type="SUPFAM" id="SSF46785">
    <property type="entry name" value="Winged helix' DNA-binding domain"/>
    <property type="match status" value="1"/>
</dbReference>
<dbReference type="Pfam" id="PF01022">
    <property type="entry name" value="HTH_5"/>
    <property type="match status" value="1"/>
</dbReference>
<dbReference type="InterPro" id="IPR001845">
    <property type="entry name" value="HTH_ArsR_DNA-bd_dom"/>
</dbReference>
<dbReference type="AlphaFoldDB" id="A0A645GUQ2"/>
<dbReference type="InterPro" id="IPR036390">
    <property type="entry name" value="WH_DNA-bd_sf"/>
</dbReference>
<accession>A0A645GUQ2</accession>
<evidence type="ECO:0000256" key="3">
    <source>
        <dbReference type="ARBA" id="ARBA00023163"/>
    </source>
</evidence>
<dbReference type="PROSITE" id="PS50987">
    <property type="entry name" value="HTH_ARSR_2"/>
    <property type="match status" value="1"/>
</dbReference>
<protein>
    <recommendedName>
        <fullName evidence="4">HTH arsR-type domain-containing protein</fullName>
    </recommendedName>
</protein>
<keyword evidence="1" id="KW-0805">Transcription regulation</keyword>
<sequence length="116" mass="13479">MNICSYIDLMKRMEFTMLEIKEQKIDKAQFEEAAYILKALANEIRLSVITLLSDEKEKSVSELMEAIDCEQSLLSYHLTDMRAKGILNCRRSGKNCFYSIRNRRVIQMLGCIVDCN</sequence>
<dbReference type="EMBL" id="VSSQ01081722">
    <property type="protein sequence ID" value="MPN30568.1"/>
    <property type="molecule type" value="Genomic_DNA"/>
</dbReference>
<keyword evidence="3" id="KW-0804">Transcription</keyword>
<evidence type="ECO:0000313" key="5">
    <source>
        <dbReference type="EMBL" id="MPN30568.1"/>
    </source>
</evidence>